<sequence length="180" mass="19648">MGKIFNGDPPGEVEAAQDGVPIQPVEFSPTSLSMGSIQENLCARDFSGGMWCFWDASRITLEVSFCECAGPQGGSHGENSGEVVHFCGLCFHSTDTQGGIVVFFEEAWAESMAAWILLRDFNQPLSPEDKKGGAKYKFGQAQKLGEVLQQCNMLDLGISGPKFTWINSRKGRAKIRFESV</sequence>
<proteinExistence type="predicted"/>
<dbReference type="Proteomes" id="UP001060085">
    <property type="component" value="Linkage Group LG04"/>
</dbReference>
<gene>
    <name evidence="1" type="ORF">M9H77_19390</name>
</gene>
<protein>
    <submittedName>
        <fullName evidence="1">Uncharacterized protein</fullName>
    </submittedName>
</protein>
<accession>A0ACC0BAA0</accession>
<name>A0ACC0BAA0_CATRO</name>
<keyword evidence="2" id="KW-1185">Reference proteome</keyword>
<evidence type="ECO:0000313" key="2">
    <source>
        <dbReference type="Proteomes" id="UP001060085"/>
    </source>
</evidence>
<evidence type="ECO:0000313" key="1">
    <source>
        <dbReference type="EMBL" id="KAI5669537.1"/>
    </source>
</evidence>
<organism evidence="1 2">
    <name type="scientific">Catharanthus roseus</name>
    <name type="common">Madagascar periwinkle</name>
    <name type="synonym">Vinca rosea</name>
    <dbReference type="NCBI Taxonomy" id="4058"/>
    <lineage>
        <taxon>Eukaryota</taxon>
        <taxon>Viridiplantae</taxon>
        <taxon>Streptophyta</taxon>
        <taxon>Embryophyta</taxon>
        <taxon>Tracheophyta</taxon>
        <taxon>Spermatophyta</taxon>
        <taxon>Magnoliopsida</taxon>
        <taxon>eudicotyledons</taxon>
        <taxon>Gunneridae</taxon>
        <taxon>Pentapetalae</taxon>
        <taxon>asterids</taxon>
        <taxon>lamiids</taxon>
        <taxon>Gentianales</taxon>
        <taxon>Apocynaceae</taxon>
        <taxon>Rauvolfioideae</taxon>
        <taxon>Vinceae</taxon>
        <taxon>Catharanthinae</taxon>
        <taxon>Catharanthus</taxon>
    </lineage>
</organism>
<comment type="caution">
    <text evidence="1">The sequence shown here is derived from an EMBL/GenBank/DDBJ whole genome shotgun (WGS) entry which is preliminary data.</text>
</comment>
<reference evidence="2" key="1">
    <citation type="journal article" date="2023" name="Nat. Plants">
        <title>Single-cell RNA sequencing provides a high-resolution roadmap for understanding the multicellular compartmentation of specialized metabolism.</title>
        <authorList>
            <person name="Sun S."/>
            <person name="Shen X."/>
            <person name="Li Y."/>
            <person name="Li Y."/>
            <person name="Wang S."/>
            <person name="Li R."/>
            <person name="Zhang H."/>
            <person name="Shen G."/>
            <person name="Guo B."/>
            <person name="Wei J."/>
            <person name="Xu J."/>
            <person name="St-Pierre B."/>
            <person name="Chen S."/>
            <person name="Sun C."/>
        </authorList>
    </citation>
    <scope>NUCLEOTIDE SEQUENCE [LARGE SCALE GENOMIC DNA]</scope>
</reference>
<dbReference type="EMBL" id="CM044704">
    <property type="protein sequence ID" value="KAI5669537.1"/>
    <property type="molecule type" value="Genomic_DNA"/>
</dbReference>